<dbReference type="Proteomes" id="UP001341444">
    <property type="component" value="Unassembled WGS sequence"/>
</dbReference>
<sequence>MKEFVVYYTLENDIKKEIIIKELKVEKEEVLQEIIEKIIQRKYFIAKGDQEDYCINTSLIRYIRVLHNKQLSNCQTHQ</sequence>
<evidence type="ECO:0000313" key="1">
    <source>
        <dbReference type="EMBL" id="MED1203780.1"/>
    </source>
</evidence>
<evidence type="ECO:0000313" key="2">
    <source>
        <dbReference type="Proteomes" id="UP001341444"/>
    </source>
</evidence>
<comment type="caution">
    <text evidence="1">The sequence shown here is derived from an EMBL/GenBank/DDBJ whole genome shotgun (WGS) entry which is preliminary data.</text>
</comment>
<dbReference type="EMBL" id="JARMAB010000016">
    <property type="protein sequence ID" value="MED1203780.1"/>
    <property type="molecule type" value="Genomic_DNA"/>
</dbReference>
<organism evidence="1 2">
    <name type="scientific">Heyndrickxia acidicola</name>
    <dbReference type="NCBI Taxonomy" id="209389"/>
    <lineage>
        <taxon>Bacteria</taxon>
        <taxon>Bacillati</taxon>
        <taxon>Bacillota</taxon>
        <taxon>Bacilli</taxon>
        <taxon>Bacillales</taxon>
        <taxon>Bacillaceae</taxon>
        <taxon>Heyndrickxia</taxon>
    </lineage>
</organism>
<accession>A0ABU6MH05</accession>
<dbReference type="RefSeq" id="WP_066269684.1">
    <property type="nucleotide sequence ID" value="NZ_JARMAB010000016.1"/>
</dbReference>
<proteinExistence type="predicted"/>
<gene>
    <name evidence="1" type="ORF">P4T90_11965</name>
</gene>
<keyword evidence="2" id="KW-1185">Reference proteome</keyword>
<name>A0ABU6MH05_9BACI</name>
<protein>
    <submittedName>
        <fullName evidence="1">Uncharacterized protein</fullName>
    </submittedName>
</protein>
<reference evidence="1 2" key="1">
    <citation type="submission" date="2023-03" db="EMBL/GenBank/DDBJ databases">
        <title>Bacillus Genome Sequencing.</title>
        <authorList>
            <person name="Dunlap C."/>
        </authorList>
    </citation>
    <scope>NUCLEOTIDE SEQUENCE [LARGE SCALE GENOMIC DNA]</scope>
    <source>
        <strain evidence="1 2">B-23453</strain>
    </source>
</reference>